<dbReference type="Gene3D" id="2.60.40.1930">
    <property type="match status" value="1"/>
</dbReference>
<dbReference type="InterPro" id="IPR008930">
    <property type="entry name" value="Terpenoid_cyclase/PrenylTrfase"/>
</dbReference>
<accession>A0A8B6H1X0</accession>
<dbReference type="GO" id="GO:0004867">
    <property type="term" value="F:serine-type endopeptidase inhibitor activity"/>
    <property type="evidence" value="ECO:0007669"/>
    <property type="project" value="UniProtKB-KW"/>
</dbReference>
<dbReference type="InterPro" id="IPR050473">
    <property type="entry name" value="A2M/Complement_sys"/>
</dbReference>
<keyword evidence="10" id="KW-1185">Reference proteome</keyword>
<evidence type="ECO:0000256" key="3">
    <source>
        <dbReference type="ARBA" id="ARBA00022729"/>
    </source>
</evidence>
<dbReference type="Gene3D" id="2.60.40.690">
    <property type="entry name" value="Alpha-macroglobulin, receptor-binding domain"/>
    <property type="match status" value="1"/>
</dbReference>
<dbReference type="InterPro" id="IPR036595">
    <property type="entry name" value="A-macroglobulin_rcpt-bd_sf"/>
</dbReference>
<dbReference type="Gene3D" id="6.20.50.160">
    <property type="match status" value="1"/>
</dbReference>
<keyword evidence="3" id="KW-0732">Signal</keyword>
<dbReference type="InterPro" id="IPR013783">
    <property type="entry name" value="Ig-like_fold"/>
</dbReference>
<dbReference type="SUPFAM" id="SSF81296">
    <property type="entry name" value="E set domains"/>
    <property type="match status" value="1"/>
</dbReference>
<dbReference type="InterPro" id="IPR047565">
    <property type="entry name" value="Alpha-macroglob_thiol-ester_cl"/>
</dbReference>
<keyword evidence="4" id="KW-0722">Serine protease inhibitor</keyword>
<dbReference type="InterPro" id="IPR011625">
    <property type="entry name" value="A2M_N_BRD"/>
</dbReference>
<dbReference type="InterPro" id="IPR011626">
    <property type="entry name" value="Alpha-macroglobulin_TED"/>
</dbReference>
<dbReference type="AlphaFoldDB" id="A0A8B6H1X0"/>
<dbReference type="InterPro" id="IPR001599">
    <property type="entry name" value="Macroglobln_a2"/>
</dbReference>
<evidence type="ECO:0000259" key="8">
    <source>
        <dbReference type="SMART" id="SM01361"/>
    </source>
</evidence>
<evidence type="ECO:0000256" key="1">
    <source>
        <dbReference type="ARBA" id="ARBA00010952"/>
    </source>
</evidence>
<dbReference type="SMART" id="SM01419">
    <property type="entry name" value="Thiol-ester_cl"/>
    <property type="match status" value="1"/>
</dbReference>
<dbReference type="SMART" id="SM01360">
    <property type="entry name" value="A2M"/>
    <property type="match status" value="1"/>
</dbReference>
<dbReference type="OrthoDB" id="9998011at2759"/>
<evidence type="ECO:0000259" key="6">
    <source>
        <dbReference type="SMART" id="SM01359"/>
    </source>
</evidence>
<evidence type="ECO:0000313" key="9">
    <source>
        <dbReference type="EMBL" id="VDI72534.1"/>
    </source>
</evidence>
<dbReference type="EMBL" id="UYJE01009339">
    <property type="protein sequence ID" value="VDI72534.1"/>
    <property type="molecule type" value="Genomic_DNA"/>
</dbReference>
<dbReference type="Gene3D" id="2.20.130.20">
    <property type="match status" value="1"/>
</dbReference>
<dbReference type="Pfam" id="PF07703">
    <property type="entry name" value="A2M_BRD"/>
    <property type="match status" value="1"/>
</dbReference>
<dbReference type="Gene3D" id="1.50.10.20">
    <property type="match status" value="1"/>
</dbReference>
<dbReference type="Gene3D" id="2.60.120.1540">
    <property type="match status" value="1"/>
</dbReference>
<dbReference type="InterPro" id="IPR014756">
    <property type="entry name" value="Ig_E-set"/>
</dbReference>
<reference evidence="9" key="1">
    <citation type="submission" date="2018-11" db="EMBL/GenBank/DDBJ databases">
        <authorList>
            <person name="Alioto T."/>
            <person name="Alioto T."/>
        </authorList>
    </citation>
    <scope>NUCLEOTIDE SEQUENCE</scope>
</reference>
<feature type="domain" description="Alpha-2-macroglobulin" evidence="7">
    <location>
        <begin position="260"/>
        <end position="351"/>
    </location>
</feature>
<evidence type="ECO:0000256" key="5">
    <source>
        <dbReference type="ARBA" id="ARBA00022966"/>
    </source>
</evidence>
<dbReference type="Pfam" id="PF00207">
    <property type="entry name" value="A2M"/>
    <property type="match status" value="1"/>
</dbReference>
<dbReference type="SMART" id="SM01361">
    <property type="entry name" value="A2M_recep"/>
    <property type="match status" value="1"/>
</dbReference>
<comment type="caution">
    <text evidence="9">The sequence shown here is derived from an EMBL/GenBank/DDBJ whole genome shotgun (WGS) entry which is preliminary data.</text>
</comment>
<evidence type="ECO:0000256" key="2">
    <source>
        <dbReference type="ARBA" id="ARBA00022690"/>
    </source>
</evidence>
<dbReference type="Proteomes" id="UP000596742">
    <property type="component" value="Unassembled WGS sequence"/>
</dbReference>
<proteinExistence type="inferred from homology"/>
<dbReference type="Pfam" id="PF07677">
    <property type="entry name" value="A2M_recep"/>
    <property type="match status" value="1"/>
</dbReference>
<name>A0A8B6H1X0_MYTGA</name>
<feature type="domain" description="Alpha-2-macroglobulin bait region" evidence="6">
    <location>
        <begin position="45"/>
        <end position="173"/>
    </location>
</feature>
<dbReference type="GO" id="GO:0005615">
    <property type="term" value="C:extracellular space"/>
    <property type="evidence" value="ECO:0007669"/>
    <property type="project" value="InterPro"/>
</dbReference>
<dbReference type="InterPro" id="IPR009048">
    <property type="entry name" value="A-macroglobulin_rcpt-bd"/>
</dbReference>
<dbReference type="SUPFAM" id="SSF49410">
    <property type="entry name" value="Alpha-macroglobulin receptor domain"/>
    <property type="match status" value="1"/>
</dbReference>
<dbReference type="Gene3D" id="2.60.40.10">
    <property type="entry name" value="Immunoglobulins"/>
    <property type="match status" value="1"/>
</dbReference>
<dbReference type="SUPFAM" id="SSF48239">
    <property type="entry name" value="Terpenoid cyclases/Protein prenyltransferases"/>
    <property type="match status" value="1"/>
</dbReference>
<dbReference type="SMART" id="SM01359">
    <property type="entry name" value="A2M_N_2"/>
    <property type="match status" value="1"/>
</dbReference>
<evidence type="ECO:0000259" key="7">
    <source>
        <dbReference type="SMART" id="SM01360"/>
    </source>
</evidence>
<organism evidence="9 10">
    <name type="scientific">Mytilus galloprovincialis</name>
    <name type="common">Mediterranean mussel</name>
    <dbReference type="NCBI Taxonomy" id="29158"/>
    <lineage>
        <taxon>Eukaryota</taxon>
        <taxon>Metazoa</taxon>
        <taxon>Spiralia</taxon>
        <taxon>Lophotrochozoa</taxon>
        <taxon>Mollusca</taxon>
        <taxon>Bivalvia</taxon>
        <taxon>Autobranchia</taxon>
        <taxon>Pteriomorphia</taxon>
        <taxon>Mytilida</taxon>
        <taxon>Mytiloidea</taxon>
        <taxon>Mytilidae</taxon>
        <taxon>Mytilinae</taxon>
        <taxon>Mytilus</taxon>
    </lineage>
</organism>
<feature type="domain" description="Alpha-macroglobulin receptor-binding" evidence="8">
    <location>
        <begin position="861"/>
        <end position="948"/>
    </location>
</feature>
<comment type="similarity">
    <text evidence="1">Belongs to the protease inhibitor I39 (alpha-2-macroglobulin) family.</text>
</comment>
<protein>
    <submittedName>
        <fullName evidence="9">Uncharacterized protein</fullName>
    </submittedName>
</protein>
<dbReference type="PANTHER" id="PTHR11412">
    <property type="entry name" value="MACROGLOBULIN / COMPLEMENT"/>
    <property type="match status" value="1"/>
</dbReference>
<evidence type="ECO:0000256" key="4">
    <source>
        <dbReference type="ARBA" id="ARBA00022900"/>
    </source>
</evidence>
<evidence type="ECO:0000313" key="10">
    <source>
        <dbReference type="Proteomes" id="UP000596742"/>
    </source>
</evidence>
<keyword evidence="5" id="KW-0882">Thioester bond</keyword>
<dbReference type="Pfam" id="PF07678">
    <property type="entry name" value="TED_complement"/>
    <property type="match status" value="2"/>
</dbReference>
<keyword evidence="2" id="KW-0646">Protease inhibitor</keyword>
<sequence>MRIEKSDGSSIEMPTGTVRIIITYDFIIKVNKRTTRKTKIFFTKKVTVDKSGVVIQQVVFPLIAVNCRIYIFSRGTIVHQGIFPMRRLSRRHTIHVTHEMTPSFRILVYYVRRYGEIVADAVTFSVKDIFRNKVTMKFDQEVVEPGNQVKLEVKADPGSLVNIVAVDKSILLLGNANDITANNNSGVYVSTDCLLIGRRRSVKPAFQFRGGALRSARVGSSFRTNIRTSSISSKAGAAGNGGSSTALASPTRTRASFPETWLWLNTTTNRKGVASVTSEIPDTITQWIATSFVVNPRTGLGVAADPAKIINFQRFFMRFELPYSAIRGEILILQITVFNYMEEDLDVHVSLNKNVNLTFVDVKGNTVVPRGKTWTKTVFIPKETVMSVYFPIIPIKIGRTLLDASVRSKSAADAVQRPLLVKPEGIRENYNIPVLIDLRKERTFSTNVLISLPPFVIPDSEFIKVSVIGDLIGTTLAGVEDLLRMSYGCGEQNLVRFVPNVFISVYLKATNRLTGDIKDKVDRFLSSGYQRQLSYSRHDGSFSAFGKSDSYGSTWLTAFVVKSFAQAADLTYIDPNVIRRAVRFLVRNQNRTNGEYKEKGVVLNKGMQAIEETKKSIKNAVSFIVNVLENRRSISEDNLYELVIATYALTLLDAPLARTLLRQIERYSYTEDGTKYWKLPDNAANKIQPYRRWAPPKVKVRALDIEITSYVLLIYNKRNDIKNGVQVVKWLNKQKNPFGGFISTQDTVIAIQAITGFAEKVFVEHFDAVLNVKGDSWNGHTFAVDNGNSLVLQSVDAPSSIRNISIDCAGSGFLMSEIAVFFNVPEELRKPAFYLRTTILNDSVLGFRLKICFSWLRGGNSTMGFMEIAIPTGMEADIDSMNTTSTYGLYKKKEIQSDQLDLYFDWITTKEMCLEINIDRVSLVAKQKPVPARLSEYYEQSNEVIKMYQSKVLSQASADDVCGRDRCQ</sequence>
<gene>
    <name evidence="9" type="ORF">MGAL_10B029171</name>
</gene>
<dbReference type="PANTHER" id="PTHR11412:SF136">
    <property type="entry name" value="CD109 ANTIGEN"/>
    <property type="match status" value="1"/>
</dbReference>